<evidence type="ECO:0000256" key="2">
    <source>
        <dbReference type="SAM" id="MobiDB-lite"/>
    </source>
</evidence>
<dbReference type="Gene3D" id="3.30.70.330">
    <property type="match status" value="1"/>
</dbReference>
<sequence length="518" mass="58687">MYHLPIDPPSQEQYQRKLRIYQDKPLEEVLQQSDWPIGNLADKREPHRHGVARIDNIPYTVTRQEVIQLFGRSANLIHSSQCPVHIIMERSTGKTMYCFVEFENHESAKAAVDRVNCASDSHIGPRMGNRHVDVAMSSQEELMRALFPMAKCLDWINDRFVPHGTSPAEWWSSGFDGFLTDEELFCVLRHAKEPHRVCDHPPFVPLLYHYTDRYLRAHSLARCPSAHTNPLSAPSGRQFPWYATDMYTVHARNQLFDTLLTMAELLYSRVTTTRTVGLDYRLVAEMMQTGLRCPAFNPRMKYALVEGGRDHATLARMSREYLSYFPFDTLTWLSPYDVACLTYYASLMSHGRVSQTEQQGLENRHTDPTWIQPYGQQLFAWNDKTAMSKTFADAITYEMGVLRSLLIAGFGNSGSHSRVSSIGTAPPSSPPDHCAPLSSSSPRTASNTPRPGHTSTSNTRTPSWSNTVDEFYPPYHSTSQSWDPSVTTYAAGASQTRTRTAHNTWQTHPSPGGSSFRQ</sequence>
<evidence type="ECO:0000259" key="3">
    <source>
        <dbReference type="PROSITE" id="PS50102"/>
    </source>
</evidence>
<protein>
    <recommendedName>
        <fullName evidence="3">RRM domain-containing protein</fullName>
    </recommendedName>
</protein>
<proteinExistence type="predicted"/>
<dbReference type="SMART" id="SM00360">
    <property type="entry name" value="RRM"/>
    <property type="match status" value="1"/>
</dbReference>
<comment type="caution">
    <text evidence="4">The sequence shown here is derived from an EMBL/GenBank/DDBJ whole genome shotgun (WGS) entry which is preliminary data.</text>
</comment>
<organism evidence="4 5">
    <name type="scientific">Penicillium cinerascens</name>
    <dbReference type="NCBI Taxonomy" id="70096"/>
    <lineage>
        <taxon>Eukaryota</taxon>
        <taxon>Fungi</taxon>
        <taxon>Dikarya</taxon>
        <taxon>Ascomycota</taxon>
        <taxon>Pezizomycotina</taxon>
        <taxon>Eurotiomycetes</taxon>
        <taxon>Eurotiomycetidae</taxon>
        <taxon>Eurotiales</taxon>
        <taxon>Aspergillaceae</taxon>
        <taxon>Penicillium</taxon>
    </lineage>
</organism>
<evidence type="ECO:0000256" key="1">
    <source>
        <dbReference type="PROSITE-ProRule" id="PRU00176"/>
    </source>
</evidence>
<dbReference type="InterPro" id="IPR035979">
    <property type="entry name" value="RBD_domain_sf"/>
</dbReference>
<feature type="compositionally biased region" description="Polar residues" evidence="2">
    <location>
        <begin position="437"/>
        <end position="468"/>
    </location>
</feature>
<keyword evidence="1" id="KW-0694">RNA-binding</keyword>
<dbReference type="OrthoDB" id="336240at2759"/>
<dbReference type="Pfam" id="PF00076">
    <property type="entry name" value="RRM_1"/>
    <property type="match status" value="1"/>
</dbReference>
<dbReference type="GO" id="GO:0003723">
    <property type="term" value="F:RNA binding"/>
    <property type="evidence" value="ECO:0007669"/>
    <property type="project" value="UniProtKB-UniRule"/>
</dbReference>
<dbReference type="Proteomes" id="UP001150904">
    <property type="component" value="Unassembled WGS sequence"/>
</dbReference>
<dbReference type="InterPro" id="IPR000504">
    <property type="entry name" value="RRM_dom"/>
</dbReference>
<evidence type="ECO:0000313" key="5">
    <source>
        <dbReference type="Proteomes" id="UP001150904"/>
    </source>
</evidence>
<name>A0A9W9MM36_9EURO</name>
<dbReference type="AlphaFoldDB" id="A0A9W9MM36"/>
<dbReference type="SUPFAM" id="SSF54928">
    <property type="entry name" value="RNA-binding domain, RBD"/>
    <property type="match status" value="1"/>
</dbReference>
<feature type="region of interest" description="Disordered" evidence="2">
    <location>
        <begin position="416"/>
        <end position="518"/>
    </location>
</feature>
<evidence type="ECO:0000313" key="4">
    <source>
        <dbReference type="EMBL" id="KAJ5203680.1"/>
    </source>
</evidence>
<feature type="domain" description="RRM" evidence="3">
    <location>
        <begin position="50"/>
        <end position="139"/>
    </location>
</feature>
<dbReference type="InterPro" id="IPR012677">
    <property type="entry name" value="Nucleotide-bd_a/b_plait_sf"/>
</dbReference>
<dbReference type="PROSITE" id="PS50102">
    <property type="entry name" value="RRM"/>
    <property type="match status" value="1"/>
</dbReference>
<dbReference type="EMBL" id="JAPQKR010000012">
    <property type="protein sequence ID" value="KAJ5203680.1"/>
    <property type="molecule type" value="Genomic_DNA"/>
</dbReference>
<dbReference type="RefSeq" id="XP_058308159.1">
    <property type="nucleotide sequence ID" value="XM_058451621.1"/>
</dbReference>
<keyword evidence="5" id="KW-1185">Reference proteome</keyword>
<reference evidence="4" key="2">
    <citation type="journal article" date="2023" name="IMA Fungus">
        <title>Comparative genomic study of the Penicillium genus elucidates a diverse pangenome and 15 lateral gene transfer events.</title>
        <authorList>
            <person name="Petersen C."/>
            <person name="Sorensen T."/>
            <person name="Nielsen M.R."/>
            <person name="Sondergaard T.E."/>
            <person name="Sorensen J.L."/>
            <person name="Fitzpatrick D.A."/>
            <person name="Frisvad J.C."/>
            <person name="Nielsen K.L."/>
        </authorList>
    </citation>
    <scope>NUCLEOTIDE SEQUENCE</scope>
    <source>
        <strain evidence="4">IBT 15544</strain>
    </source>
</reference>
<accession>A0A9W9MM36</accession>
<feature type="compositionally biased region" description="Polar residues" evidence="2">
    <location>
        <begin position="476"/>
        <end position="518"/>
    </location>
</feature>
<gene>
    <name evidence="4" type="ORF">N7498_004559</name>
</gene>
<dbReference type="CDD" id="cd00590">
    <property type="entry name" value="RRM_SF"/>
    <property type="match status" value="1"/>
</dbReference>
<dbReference type="GeneID" id="83178922"/>
<reference evidence="4" key="1">
    <citation type="submission" date="2022-12" db="EMBL/GenBank/DDBJ databases">
        <authorList>
            <person name="Petersen C."/>
        </authorList>
    </citation>
    <scope>NUCLEOTIDE SEQUENCE</scope>
    <source>
        <strain evidence="4">IBT 15544</strain>
    </source>
</reference>